<name>J9CBH6_9ZZZZ</name>
<proteinExistence type="predicted"/>
<comment type="caution">
    <text evidence="1">The sequence shown here is derived from an EMBL/GenBank/DDBJ whole genome shotgun (WGS) entry which is preliminary data.</text>
</comment>
<gene>
    <name evidence="1" type="ORF">EVA_14593</name>
</gene>
<feature type="non-terminal residue" evidence="1">
    <location>
        <position position="32"/>
    </location>
</feature>
<organism evidence="1">
    <name type="scientific">gut metagenome</name>
    <dbReference type="NCBI Taxonomy" id="749906"/>
    <lineage>
        <taxon>unclassified sequences</taxon>
        <taxon>metagenomes</taxon>
        <taxon>organismal metagenomes</taxon>
    </lineage>
</organism>
<evidence type="ECO:0000313" key="1">
    <source>
        <dbReference type="EMBL" id="EJW97300.1"/>
    </source>
</evidence>
<accession>J9CBH6</accession>
<sequence>MKKGSGMRQLLAVLLAVWMAAAGALGAAAQEE</sequence>
<dbReference type="AlphaFoldDB" id="J9CBH6"/>
<protein>
    <submittedName>
        <fullName evidence="1">Secreted protein</fullName>
    </submittedName>
</protein>
<dbReference type="EMBL" id="AMCI01004841">
    <property type="protein sequence ID" value="EJW97300.1"/>
    <property type="molecule type" value="Genomic_DNA"/>
</dbReference>
<reference evidence="1" key="1">
    <citation type="journal article" date="2012" name="PLoS ONE">
        <title>Gene sets for utilization of primary and secondary nutrition supplies in the distal gut of endangered iberian lynx.</title>
        <authorList>
            <person name="Alcaide M."/>
            <person name="Messina E."/>
            <person name="Richter M."/>
            <person name="Bargiela R."/>
            <person name="Peplies J."/>
            <person name="Huws S.A."/>
            <person name="Newbold C.J."/>
            <person name="Golyshin P.N."/>
            <person name="Simon M.A."/>
            <person name="Lopez G."/>
            <person name="Yakimov M.M."/>
            <person name="Ferrer M."/>
        </authorList>
    </citation>
    <scope>NUCLEOTIDE SEQUENCE</scope>
</reference>